<dbReference type="InterPro" id="IPR003758">
    <property type="entry name" value="LpxK"/>
</dbReference>
<evidence type="ECO:0000256" key="9">
    <source>
        <dbReference type="ARBA" id="ARBA00022777"/>
    </source>
</evidence>
<evidence type="ECO:0000256" key="6">
    <source>
        <dbReference type="ARBA" id="ARBA00022556"/>
    </source>
</evidence>
<comment type="pathway">
    <text evidence="2">Glycolipid biosynthesis; lipid IV(A) biosynthesis; lipid IV(A) from (3R)-3-hydroxytetradecanoyl-[acyl-carrier-protein] and UDP-N-acetyl-alpha-D-glucosamine: step 6/6.</text>
</comment>
<gene>
    <name evidence="13" type="ORF">GCM10007898_05470</name>
</gene>
<evidence type="ECO:0000313" key="13">
    <source>
        <dbReference type="EMBL" id="GLQ86981.1"/>
    </source>
</evidence>
<keyword evidence="5" id="KW-0444">Lipid biosynthesis</keyword>
<proteinExistence type="predicted"/>
<keyword evidence="6" id="KW-0441">Lipid A biosynthesis</keyword>
<evidence type="ECO:0000256" key="11">
    <source>
        <dbReference type="ARBA" id="ARBA00023098"/>
    </source>
</evidence>
<dbReference type="Proteomes" id="UP001156627">
    <property type="component" value="Unassembled WGS sequence"/>
</dbReference>
<comment type="function">
    <text evidence="1">Transfers the gamma-phosphate of ATP to the 4'-position of a tetraacyldisaccharide 1-phosphate intermediate (termed DS-1-P) to form tetraacyldisaccharide 1,4'-bis-phosphate (lipid IVA).</text>
</comment>
<dbReference type="EMBL" id="BSOA01000003">
    <property type="protein sequence ID" value="GLQ86981.1"/>
    <property type="molecule type" value="Genomic_DNA"/>
</dbReference>
<evidence type="ECO:0000313" key="14">
    <source>
        <dbReference type="Proteomes" id="UP001156627"/>
    </source>
</evidence>
<evidence type="ECO:0000256" key="1">
    <source>
        <dbReference type="ARBA" id="ARBA00002274"/>
    </source>
</evidence>
<organism evidence="13 14">
    <name type="scientific">Dyella flagellata</name>
    <dbReference type="NCBI Taxonomy" id="1867833"/>
    <lineage>
        <taxon>Bacteria</taxon>
        <taxon>Pseudomonadati</taxon>
        <taxon>Pseudomonadota</taxon>
        <taxon>Gammaproteobacteria</taxon>
        <taxon>Lysobacterales</taxon>
        <taxon>Rhodanobacteraceae</taxon>
        <taxon>Dyella</taxon>
    </lineage>
</organism>
<name>A0ABQ5X5U4_9GAMM</name>
<sequence length="101" mass="11139">MRVHAVAAIGHPQRFFASLSAQGVEVIAHPFPDHHAFIPQDLAFGDDCPVLMTEKDAVKCRAFAQPHWWSAPVKADLPPNFYADLCAKLTVRTQSRAMALS</sequence>
<evidence type="ECO:0000256" key="7">
    <source>
        <dbReference type="ARBA" id="ARBA00022679"/>
    </source>
</evidence>
<evidence type="ECO:0000256" key="12">
    <source>
        <dbReference type="ARBA" id="ARBA00029757"/>
    </source>
</evidence>
<dbReference type="PANTHER" id="PTHR42724">
    <property type="entry name" value="TETRAACYLDISACCHARIDE 4'-KINASE"/>
    <property type="match status" value="1"/>
</dbReference>
<protein>
    <recommendedName>
        <fullName evidence="4">Tetraacyldisaccharide 4'-kinase</fullName>
        <ecNumber evidence="3">2.7.1.130</ecNumber>
    </recommendedName>
    <alternativeName>
        <fullName evidence="12">Lipid A 4'-kinase</fullName>
    </alternativeName>
</protein>
<keyword evidence="7" id="KW-0808">Transferase</keyword>
<dbReference type="PANTHER" id="PTHR42724:SF1">
    <property type="entry name" value="TETRAACYLDISACCHARIDE 4'-KINASE, MITOCHONDRIAL-RELATED"/>
    <property type="match status" value="1"/>
</dbReference>
<dbReference type="EC" id="2.7.1.130" evidence="3"/>
<evidence type="ECO:0000256" key="10">
    <source>
        <dbReference type="ARBA" id="ARBA00022840"/>
    </source>
</evidence>
<evidence type="ECO:0000256" key="3">
    <source>
        <dbReference type="ARBA" id="ARBA00012071"/>
    </source>
</evidence>
<keyword evidence="14" id="KW-1185">Reference proteome</keyword>
<keyword evidence="10" id="KW-0067">ATP-binding</keyword>
<evidence type="ECO:0000256" key="2">
    <source>
        <dbReference type="ARBA" id="ARBA00004870"/>
    </source>
</evidence>
<keyword evidence="8" id="KW-0547">Nucleotide-binding</keyword>
<reference evidence="14" key="1">
    <citation type="journal article" date="2019" name="Int. J. Syst. Evol. Microbiol.">
        <title>The Global Catalogue of Microorganisms (GCM) 10K type strain sequencing project: providing services to taxonomists for standard genome sequencing and annotation.</title>
        <authorList>
            <consortium name="The Broad Institute Genomics Platform"/>
            <consortium name="The Broad Institute Genome Sequencing Center for Infectious Disease"/>
            <person name="Wu L."/>
            <person name="Ma J."/>
        </authorList>
    </citation>
    <scope>NUCLEOTIDE SEQUENCE [LARGE SCALE GENOMIC DNA]</scope>
    <source>
        <strain evidence="14">NBRC 111981</strain>
    </source>
</reference>
<evidence type="ECO:0000256" key="8">
    <source>
        <dbReference type="ARBA" id="ARBA00022741"/>
    </source>
</evidence>
<keyword evidence="9" id="KW-0418">Kinase</keyword>
<evidence type="ECO:0000256" key="4">
    <source>
        <dbReference type="ARBA" id="ARBA00016436"/>
    </source>
</evidence>
<evidence type="ECO:0000256" key="5">
    <source>
        <dbReference type="ARBA" id="ARBA00022516"/>
    </source>
</evidence>
<keyword evidence="11" id="KW-0443">Lipid metabolism</keyword>
<comment type="caution">
    <text evidence="13">The sequence shown here is derived from an EMBL/GenBank/DDBJ whole genome shotgun (WGS) entry which is preliminary data.</text>
</comment>
<dbReference type="Pfam" id="PF02606">
    <property type="entry name" value="LpxK"/>
    <property type="match status" value="1"/>
</dbReference>
<accession>A0ABQ5X5U4</accession>